<evidence type="ECO:0000256" key="1">
    <source>
        <dbReference type="ARBA" id="ARBA00006643"/>
    </source>
</evidence>
<comment type="similarity">
    <text evidence="1">Belongs to the PPR family. PCMP-H subfamily.</text>
</comment>
<dbReference type="InterPro" id="IPR032867">
    <property type="entry name" value="DYW_dom"/>
</dbReference>
<evidence type="ECO:0000259" key="2">
    <source>
        <dbReference type="Pfam" id="PF14432"/>
    </source>
</evidence>
<organism evidence="3 4">
    <name type="scientific">Arachis hypogaea</name>
    <name type="common">Peanut</name>
    <dbReference type="NCBI Taxonomy" id="3818"/>
    <lineage>
        <taxon>Eukaryota</taxon>
        <taxon>Viridiplantae</taxon>
        <taxon>Streptophyta</taxon>
        <taxon>Embryophyta</taxon>
        <taxon>Tracheophyta</taxon>
        <taxon>Spermatophyta</taxon>
        <taxon>Magnoliopsida</taxon>
        <taxon>eudicotyledons</taxon>
        <taxon>Gunneridae</taxon>
        <taxon>Pentapetalae</taxon>
        <taxon>rosids</taxon>
        <taxon>fabids</taxon>
        <taxon>Fabales</taxon>
        <taxon>Fabaceae</taxon>
        <taxon>Papilionoideae</taxon>
        <taxon>50 kb inversion clade</taxon>
        <taxon>dalbergioids sensu lato</taxon>
        <taxon>Dalbergieae</taxon>
        <taxon>Pterocarpus clade</taxon>
        <taxon>Arachis</taxon>
    </lineage>
</organism>
<dbReference type="Proteomes" id="UP000289738">
    <property type="component" value="Chromosome A03"/>
</dbReference>
<sequence length="64" mass="7582">MVKLIRLEHHEIKFKIKAYGNNVENNLVLQDMGDEDKENVEITVRDRALFHRFKEGECSCRGYT</sequence>
<evidence type="ECO:0000313" key="3">
    <source>
        <dbReference type="EMBL" id="RYR69446.1"/>
    </source>
</evidence>
<dbReference type="Pfam" id="PF14432">
    <property type="entry name" value="DYW_deaminase"/>
    <property type="match status" value="1"/>
</dbReference>
<accession>A0A445E204</accession>
<comment type="caution">
    <text evidence="3">The sequence shown here is derived from an EMBL/GenBank/DDBJ whole genome shotgun (WGS) entry which is preliminary data.</text>
</comment>
<proteinExistence type="inferred from homology"/>
<feature type="domain" description="DYW" evidence="2">
    <location>
        <begin position="39"/>
        <end position="63"/>
    </location>
</feature>
<reference evidence="3 4" key="1">
    <citation type="submission" date="2019-01" db="EMBL/GenBank/DDBJ databases">
        <title>Sequencing of cultivated peanut Arachis hypogaea provides insights into genome evolution and oil improvement.</title>
        <authorList>
            <person name="Chen X."/>
        </authorList>
    </citation>
    <scope>NUCLEOTIDE SEQUENCE [LARGE SCALE GENOMIC DNA]</scope>
    <source>
        <strain evidence="4">cv. Fuhuasheng</strain>
        <tissue evidence="3">Leaves</tissue>
    </source>
</reference>
<protein>
    <recommendedName>
        <fullName evidence="2">DYW domain-containing protein</fullName>
    </recommendedName>
</protein>
<evidence type="ECO:0000313" key="4">
    <source>
        <dbReference type="Proteomes" id="UP000289738"/>
    </source>
</evidence>
<name>A0A445E204_ARAHY</name>
<keyword evidence="4" id="KW-1185">Reference proteome</keyword>
<gene>
    <name evidence="3" type="ORF">Ahy_A03g016001</name>
</gene>
<dbReference type="AlphaFoldDB" id="A0A445E204"/>
<dbReference type="EMBL" id="SDMP01000003">
    <property type="protein sequence ID" value="RYR69446.1"/>
    <property type="molecule type" value="Genomic_DNA"/>
</dbReference>
<dbReference type="GO" id="GO:0008270">
    <property type="term" value="F:zinc ion binding"/>
    <property type="evidence" value="ECO:0007669"/>
    <property type="project" value="InterPro"/>
</dbReference>